<reference evidence="3 4" key="1">
    <citation type="submission" date="2018-02" db="EMBL/GenBank/DDBJ databases">
        <title>The genomes of Aspergillus section Nigri reveals drivers in fungal speciation.</title>
        <authorList>
            <consortium name="DOE Joint Genome Institute"/>
            <person name="Vesth T.C."/>
            <person name="Nybo J."/>
            <person name="Theobald S."/>
            <person name="Brandl J."/>
            <person name="Frisvad J.C."/>
            <person name="Nielsen K.F."/>
            <person name="Lyhne E.K."/>
            <person name="Kogle M.E."/>
            <person name="Kuo A."/>
            <person name="Riley R."/>
            <person name="Clum A."/>
            <person name="Nolan M."/>
            <person name="Lipzen A."/>
            <person name="Salamov A."/>
            <person name="Henrissat B."/>
            <person name="Wiebenga A."/>
            <person name="De vries R.P."/>
            <person name="Grigoriev I.V."/>
            <person name="Mortensen U.H."/>
            <person name="Andersen M.R."/>
            <person name="Baker S.E."/>
        </authorList>
    </citation>
    <scope>NUCLEOTIDE SEQUENCE [LARGE SCALE GENOMIC DNA]</scope>
    <source>
        <strain evidence="3 4">CBS 112811</strain>
    </source>
</reference>
<dbReference type="SMART" id="SM00028">
    <property type="entry name" value="TPR"/>
    <property type="match status" value="10"/>
</dbReference>
<name>A0A8G1VM90_9EURO</name>
<accession>A0A8G1VM90</accession>
<keyword evidence="1" id="KW-0802">TPR repeat</keyword>
<dbReference type="GeneID" id="37159622"/>
<dbReference type="SUPFAM" id="SSF48452">
    <property type="entry name" value="TPR-like"/>
    <property type="match status" value="5"/>
</dbReference>
<feature type="repeat" description="TPR" evidence="1">
    <location>
        <begin position="1232"/>
        <end position="1265"/>
    </location>
</feature>
<protein>
    <submittedName>
        <fullName evidence="3">TPR-like protein</fullName>
    </submittedName>
</protein>
<dbReference type="PANTHER" id="PTHR46082">
    <property type="entry name" value="ATP/GTP-BINDING PROTEIN-RELATED"/>
    <property type="match status" value="1"/>
</dbReference>
<dbReference type="PANTHER" id="PTHR46082:SF6">
    <property type="entry name" value="AAA+ ATPASE DOMAIN-CONTAINING PROTEIN-RELATED"/>
    <property type="match status" value="1"/>
</dbReference>
<dbReference type="Proteomes" id="UP000249526">
    <property type="component" value="Unassembled WGS sequence"/>
</dbReference>
<feature type="compositionally biased region" description="Basic residues" evidence="2">
    <location>
        <begin position="1807"/>
        <end position="1823"/>
    </location>
</feature>
<dbReference type="PROSITE" id="PS50005">
    <property type="entry name" value="TPR"/>
    <property type="match status" value="1"/>
</dbReference>
<dbReference type="InterPro" id="IPR011990">
    <property type="entry name" value="TPR-like_helical_dom_sf"/>
</dbReference>
<evidence type="ECO:0000256" key="2">
    <source>
        <dbReference type="SAM" id="MobiDB-lite"/>
    </source>
</evidence>
<sequence length="1823" mass="207561">MTASRCTSGSLVFPANRQSRDKRARRCTTLRIPLFPRLREHRGAVLAGIHRHAHRLFRRPSCKLEWSKIMYRKGRIYAARGRCRAAERLLLGALVLYQSDRYSISLNASSFADSLNSQLNGTISLINHLERLADWYETHQLWGEAWTCRTVVLTESVLAFPPSGERVRFCTVRLTKLLYCTKKVDELRDILQGVLRAQDEERPTPSLARLTTLSVLSITYWELFDEKNSAEVCERALREKDALEGQNGEPVDQSILIPSLFLLLSSFVNAPETHAIRDLFAWLDERGLLKGRIGGVFWGVFSVTRHHERRGEFGPAAHLYEVAVEYSERIGAEGEDNVALALYGYCMWFFKDNLSKLYIRLNRRAHARELLANAIKNDSSFLSPGSLHDFRVRLAWLHKQEKQWAEAASVYREAIHALETHEFQDYRELRRIKGYLAKCLIDEAKAGQSGPGTEEEVESVARSRAKESISLLLDMLESFGSRKVTPAEIGQIIEDLTWAYRTLKLEDPTEEAYKKAAQLLGTSQANEKLADLYVRRGRLAEAIPFLSCSLQDRIWQRAKNDDNKNHDDRIIAVAHKLVWVYSRLSRLDEATAVCHQVILVNGCLRTRQRLGQILLNTKKWREAISVLIDLFQVTKNVPERTFEARDAIRDLAYACLKLSQTEEEGGKDKETLNSSYTPSMRLVEDKLNGDRAATLQFREAVAHGYLTRWDAVKAATVFVDVLDECGKQTGHRKKDWDTRYEMQELQMAQDMYEAAIGRPGVDAPILWSKRRLANIYHEQGKTKEAAKLRDDVFQHTETREDCQHSPALSAIRRSLGADYYICGEWERAEIIFRWMLEAEETSKEAGDLGILILQSQLARILRATGRHDGAIALLVHVVAQLEREHPTARDTLRIARLRLSSTFMDIGLCEHSAAVLEKVLATDEAILGAQDETTVDTMRHLAKSYYRGANKDKAECFLQDSLATRIATLGPSHKATLAAHLALAELYFAEGRDYEAASMYAVLKPEQMKVGRFQSDLTIRSISNLSGLLLDDSLPEDMRLKLVSFTEELLQQLRYGLPADHPVALDISQSICEYYREHRKLESLTNMVLMVLAWREKDLGQSHPLTMRSLKQAGWSLARAGEHEGARELYKRLVQVSTDLLGANHRDTITAAKLLERVEVGRLDDNHGFHPFMPLPVKYKRFRVEEGEESEQVDISNPSEDRETALNQAELQAQRALYRKESQLGALHPETLTIAYQLGVLYHSHGKADEAEAMYTRALEGRRRSLGERDHAVLMVMNSLAELMTSVRSIQRAEELYRHILSCTPKDLDLEDPIALAATNGLSQVISRNKGPDAEISFYEDCVRSRKEHLGPRHYATLEILFKLAELSSSRGRFESARGHFIELVESQEAQWGAGHPTVLAAIRQLSLLYRKNSMEAEEVELFEKVSFAREQSLEADHPYTLDAYHHLGVLLARRHDGSRAEAMYRWALRGREHTLGMDHPSTLESLSRLRSLLVDLGNEDAIDELLGKVREKRHHLLGPTHPLSLQNDHELAIRLVKTDPGTAQSILQQTLLAKEEVLGMDHTSTLDTLHVLEGLLSDRDEDRTLHEQRLALAREEKLGRDHTLTRRAMRRAGIAAFHANHKKEAASLLERSLSDDPEIHHRSDAYDIYALAWCYMNLGKVPQAGILLLKALRKLPSITDPGVKAYAEIRLLMRLAQVYRRQGAYEAIVSTYTKVLDALDDRLVEEENPNARLNALRALSSVHRSHGSWSDAIWTGEQALQLAEDERGKEHPVTLKQLEMLCEVYDLSGNRQKFKELRQELDRRRPAPKKQSFFKRFSRTQD</sequence>
<proteinExistence type="predicted"/>
<dbReference type="EMBL" id="KZ825063">
    <property type="protein sequence ID" value="RAH57292.1"/>
    <property type="molecule type" value="Genomic_DNA"/>
</dbReference>
<evidence type="ECO:0000256" key="1">
    <source>
        <dbReference type="PROSITE-ProRule" id="PRU00339"/>
    </source>
</evidence>
<dbReference type="InterPro" id="IPR019734">
    <property type="entry name" value="TPR_rpt"/>
</dbReference>
<keyword evidence="4" id="KW-1185">Reference proteome</keyword>
<dbReference type="RefSeq" id="XP_025515214.1">
    <property type="nucleotide sequence ID" value="XM_025656220.1"/>
</dbReference>
<gene>
    <name evidence="3" type="ORF">BO85DRAFT_37632</name>
</gene>
<dbReference type="InterPro" id="IPR053137">
    <property type="entry name" value="NLR-like"/>
</dbReference>
<dbReference type="Pfam" id="PF13374">
    <property type="entry name" value="TPR_10"/>
    <property type="match status" value="3"/>
</dbReference>
<dbReference type="Pfam" id="PF13176">
    <property type="entry name" value="TPR_7"/>
    <property type="match status" value="1"/>
</dbReference>
<organism evidence="3 4">
    <name type="scientific">Aspergillus piperis CBS 112811</name>
    <dbReference type="NCBI Taxonomy" id="1448313"/>
    <lineage>
        <taxon>Eukaryota</taxon>
        <taxon>Fungi</taxon>
        <taxon>Dikarya</taxon>
        <taxon>Ascomycota</taxon>
        <taxon>Pezizomycotina</taxon>
        <taxon>Eurotiomycetes</taxon>
        <taxon>Eurotiomycetidae</taxon>
        <taxon>Eurotiales</taxon>
        <taxon>Aspergillaceae</taxon>
        <taxon>Aspergillus</taxon>
        <taxon>Aspergillus subgen. Circumdati</taxon>
    </lineage>
</organism>
<dbReference type="Gene3D" id="1.25.40.10">
    <property type="entry name" value="Tetratricopeptide repeat domain"/>
    <property type="match status" value="8"/>
</dbReference>
<evidence type="ECO:0000313" key="4">
    <source>
        <dbReference type="Proteomes" id="UP000249526"/>
    </source>
</evidence>
<dbReference type="Pfam" id="PF13424">
    <property type="entry name" value="TPR_12"/>
    <property type="match status" value="1"/>
</dbReference>
<feature type="region of interest" description="Disordered" evidence="2">
    <location>
        <begin position="1803"/>
        <end position="1823"/>
    </location>
</feature>
<evidence type="ECO:0000313" key="3">
    <source>
        <dbReference type="EMBL" id="RAH57292.1"/>
    </source>
</evidence>